<comment type="caution">
    <text evidence="1">The sequence shown here is derived from an EMBL/GenBank/DDBJ whole genome shotgun (WGS) entry which is preliminary data.</text>
</comment>
<sequence>MATGFEEAGFGLLGVPRPPDTTELERQVGVLESLGRSQASVAGEGARAYRLAGANTGAATDALAEHVTGQAGVLRRSTAQAQLASLGAGAARVAWNTVKWAGGILVGLAGMAGLAALTPQGRALIRPLLRPVAQRMQQWLLTATRFIGRIYTRLAERLRGTPAKPPAAHQRAAARPAAQPDTAVRWAAQQRAIAEAQARDSIRRAQSSIERAEAGRALARRHLGDAKMTLEVRLRGAYGRGEISESERAQLARRALADHPYLDEWMKQRLGQQAESLQRIDSQLGPVARHLDDAGRQVNDGLGVARANGLDTSDLQKLGYKVSDLNRRLYRLNNPPY</sequence>
<evidence type="ECO:0000313" key="1">
    <source>
        <dbReference type="EMBL" id="TDD04655.1"/>
    </source>
</evidence>
<dbReference type="Proteomes" id="UP000294543">
    <property type="component" value="Unassembled WGS sequence"/>
</dbReference>
<accession>A0A4R4VQS5</accession>
<dbReference type="RefSeq" id="WP_132519780.1">
    <property type="nucleotide sequence ID" value="NZ_SMKP01000306.1"/>
</dbReference>
<proteinExistence type="predicted"/>
<dbReference type="AlphaFoldDB" id="A0A4R4VQS5"/>
<dbReference type="EMBL" id="SMKP01000306">
    <property type="protein sequence ID" value="TDD04655.1"/>
    <property type="molecule type" value="Genomic_DNA"/>
</dbReference>
<gene>
    <name evidence="1" type="ORF">E1294_50015</name>
</gene>
<evidence type="ECO:0000313" key="2">
    <source>
        <dbReference type="Proteomes" id="UP000294543"/>
    </source>
</evidence>
<name>A0A4R4VQS5_9ACTN</name>
<protein>
    <submittedName>
        <fullName evidence="1">Uncharacterized protein</fullName>
    </submittedName>
</protein>
<reference evidence="1 2" key="1">
    <citation type="submission" date="2019-03" db="EMBL/GenBank/DDBJ databases">
        <title>Draft genome sequences of novel Actinobacteria.</title>
        <authorList>
            <person name="Sahin N."/>
            <person name="Ay H."/>
            <person name="Saygin H."/>
        </authorList>
    </citation>
    <scope>NUCLEOTIDE SEQUENCE [LARGE SCALE GENOMIC DNA]</scope>
    <source>
        <strain evidence="1 2">KC712</strain>
    </source>
</reference>
<keyword evidence="2" id="KW-1185">Reference proteome</keyword>
<organism evidence="1 2">
    <name type="scientific">Nonomuraea diastatica</name>
    <dbReference type="NCBI Taxonomy" id="1848329"/>
    <lineage>
        <taxon>Bacteria</taxon>
        <taxon>Bacillati</taxon>
        <taxon>Actinomycetota</taxon>
        <taxon>Actinomycetes</taxon>
        <taxon>Streptosporangiales</taxon>
        <taxon>Streptosporangiaceae</taxon>
        <taxon>Nonomuraea</taxon>
    </lineage>
</organism>
<dbReference type="OrthoDB" id="3544320at2"/>